<evidence type="ECO:0000256" key="2">
    <source>
        <dbReference type="SAM" id="MobiDB-lite"/>
    </source>
</evidence>
<evidence type="ECO:0000313" key="5">
    <source>
        <dbReference type="EMBL" id="GEU55352.1"/>
    </source>
</evidence>
<evidence type="ECO:0000259" key="4">
    <source>
        <dbReference type="Pfam" id="PF25597"/>
    </source>
</evidence>
<evidence type="ECO:0000256" key="1">
    <source>
        <dbReference type="ARBA" id="ARBA00022670"/>
    </source>
</evidence>
<dbReference type="PANTHER" id="PTHR42648:SF32">
    <property type="entry name" value="RIBONUCLEASE H-LIKE DOMAIN, GAG-PRE-INTEGRASE DOMAIN PROTEIN-RELATED"/>
    <property type="match status" value="1"/>
</dbReference>
<sequence length="1065" mass="121404">MKTTKASGTEPSQEQQSEEPKELSKEEIKKMMELVPVEELYIKALQSLVKETCWIIEVTGEKEKELWFKLKRLYEPDSKDPLWALLSYMHDPLIVDNCKKGLGYENYNAVLLPGTGNFMPLTPYLSFTGLDEFVNNHVVENCKAKSSEKEPKVVRKNNDALIIEQWVSDNEKEDVSQPKIEKKTVRPIVNAVKGNNFNAVKASACWVWKPKHKVLDHVSKHNSATITLKSVIILMHMADQGVIDSGCSRHMTRNMSYLIDYKEIDGGYFAFGRNPKGRKITGKGTIKTGNLDFKNVYFVGELKFNLLSVSQIVPRKNNMFTVDLKNIVSKGGLTCLFAKATSDESKLWHISVARTPQQNRVAERRNRILIEAARTMLADSKLPTIFWAEAVNTACYVQNRVLVVKPHNKTPYKLFHGRTPALSFMRPFGCPITILNTIDHLGKFNGKADEGFFVGYSLNSKAFRVFNSKTRIVEENLHVRFNESTPNVVGSGLDWLFDIDALTRTMNYKPIVAGTQSNSFAGTKASDNADLKSSYDDGSKPLNDDGKKVDEDPRKENEFVNVAGTNEDNEIPFDPNMPALEDVSTFDFSSDDDDDDDGIVANMNNLDTTIQVSPILTTRIHKDHPCNQVIRDLQSATQTRKMSMNLEEHGFVSTIQQRTNHKDHQNFLFTCFSSQEEPKKVIHALKDPSWKEAMQEELLQFNDGNDKVIMWYQEPRFGLEILLVDFFVRGLRVYWWFLIGNQSIGLKSSFLCKLEDNRSSGLKITDLKFLEDNRSTGSESHPPMLNKENYVPWSSRLLRYAKGRPNGKLIHNSILNGPYVRRMIPEPGDANREVNLTETFHLQTDDELSDKELKQIEADDQAIQTILLGLPEDIYAAVDSCETAQEIWLRVQQMMKGSDIGIQEKKAKLFNEWERFTSNEGESIESYYHRFLKLMNDLKRNKHFPEKIASDLKFLNNLEKGEGDVQGEQDSNPAPRPPQPFTHTPLTIVPLFMRTHSSSNLPVESPPNPSTFNPKRRNRRRSKHPFILEESPVDRMADQRTMAELLRLPTEGYAEAIMVPSIRAE</sequence>
<feature type="compositionally biased region" description="Basic and acidic residues" evidence="2">
    <location>
        <begin position="527"/>
        <end position="555"/>
    </location>
</feature>
<comment type="caution">
    <text evidence="5">The sequence shown here is derived from an EMBL/GenBank/DDBJ whole genome shotgun (WGS) entry which is preliminary data.</text>
</comment>
<feature type="region of interest" description="Disordered" evidence="2">
    <location>
        <begin position="1"/>
        <end position="24"/>
    </location>
</feature>
<feature type="region of interest" description="Disordered" evidence="2">
    <location>
        <begin position="522"/>
        <end position="555"/>
    </location>
</feature>
<dbReference type="EMBL" id="BKCJ010003482">
    <property type="protein sequence ID" value="GEU55352.1"/>
    <property type="molecule type" value="Genomic_DNA"/>
</dbReference>
<protein>
    <submittedName>
        <fullName evidence="5">Putative ribonuclease H-like domain-containing protein</fullName>
    </submittedName>
</protein>
<accession>A0A6L2L3T0</accession>
<dbReference type="Gene3D" id="3.30.420.10">
    <property type="entry name" value="Ribonuclease H-like superfamily/Ribonuclease H"/>
    <property type="match status" value="1"/>
</dbReference>
<dbReference type="SUPFAM" id="SSF53098">
    <property type="entry name" value="Ribonuclease H-like"/>
    <property type="match status" value="1"/>
</dbReference>
<feature type="region of interest" description="Disordered" evidence="2">
    <location>
        <begin position="997"/>
        <end position="1029"/>
    </location>
</feature>
<dbReference type="GO" id="GO:0008233">
    <property type="term" value="F:peptidase activity"/>
    <property type="evidence" value="ECO:0007669"/>
    <property type="project" value="UniProtKB-KW"/>
</dbReference>
<feature type="domain" description="Retroviral polymerase SH3-like" evidence="4">
    <location>
        <begin position="435"/>
        <end position="485"/>
    </location>
</feature>
<dbReference type="InterPro" id="IPR036397">
    <property type="entry name" value="RNaseH_sf"/>
</dbReference>
<feature type="compositionally biased region" description="Basic residues" evidence="2">
    <location>
        <begin position="1014"/>
        <end position="1024"/>
    </location>
</feature>
<dbReference type="GO" id="GO:0006508">
    <property type="term" value="P:proteolysis"/>
    <property type="evidence" value="ECO:0007669"/>
    <property type="project" value="UniProtKB-KW"/>
</dbReference>
<dbReference type="InterPro" id="IPR039537">
    <property type="entry name" value="Retrotran_Ty1/copia-like"/>
</dbReference>
<dbReference type="InterPro" id="IPR054722">
    <property type="entry name" value="PolX-like_BBD"/>
</dbReference>
<evidence type="ECO:0000259" key="3">
    <source>
        <dbReference type="Pfam" id="PF22936"/>
    </source>
</evidence>
<reference evidence="5" key="1">
    <citation type="journal article" date="2019" name="Sci. Rep.">
        <title>Draft genome of Tanacetum cinerariifolium, the natural source of mosquito coil.</title>
        <authorList>
            <person name="Yamashiro T."/>
            <person name="Shiraishi A."/>
            <person name="Satake H."/>
            <person name="Nakayama K."/>
        </authorList>
    </citation>
    <scope>NUCLEOTIDE SEQUENCE</scope>
</reference>
<keyword evidence="1" id="KW-0645">Protease</keyword>
<feature type="domain" description="Retrovirus-related Pol polyprotein from transposon TNT 1-94-like beta-barrel" evidence="3">
    <location>
        <begin position="242"/>
        <end position="313"/>
    </location>
</feature>
<gene>
    <name evidence="5" type="ORF">Tci_027330</name>
</gene>
<dbReference type="Pfam" id="PF14223">
    <property type="entry name" value="Retrotran_gag_2"/>
    <property type="match status" value="1"/>
</dbReference>
<name>A0A6L2L3T0_TANCI</name>
<dbReference type="GO" id="GO:0003676">
    <property type="term" value="F:nucleic acid binding"/>
    <property type="evidence" value="ECO:0007669"/>
    <property type="project" value="InterPro"/>
</dbReference>
<dbReference type="PANTHER" id="PTHR42648">
    <property type="entry name" value="TRANSPOSASE, PUTATIVE-RELATED"/>
    <property type="match status" value="1"/>
</dbReference>
<dbReference type="Pfam" id="PF25597">
    <property type="entry name" value="SH3_retrovirus"/>
    <property type="match status" value="1"/>
</dbReference>
<dbReference type="InterPro" id="IPR012337">
    <property type="entry name" value="RNaseH-like_sf"/>
</dbReference>
<keyword evidence="1" id="KW-0378">Hydrolase</keyword>
<dbReference type="AlphaFoldDB" id="A0A6L2L3T0"/>
<organism evidence="5">
    <name type="scientific">Tanacetum cinerariifolium</name>
    <name type="common">Dalmatian daisy</name>
    <name type="synonym">Chrysanthemum cinerariifolium</name>
    <dbReference type="NCBI Taxonomy" id="118510"/>
    <lineage>
        <taxon>Eukaryota</taxon>
        <taxon>Viridiplantae</taxon>
        <taxon>Streptophyta</taxon>
        <taxon>Embryophyta</taxon>
        <taxon>Tracheophyta</taxon>
        <taxon>Spermatophyta</taxon>
        <taxon>Magnoliopsida</taxon>
        <taxon>eudicotyledons</taxon>
        <taxon>Gunneridae</taxon>
        <taxon>Pentapetalae</taxon>
        <taxon>asterids</taxon>
        <taxon>campanulids</taxon>
        <taxon>Asterales</taxon>
        <taxon>Asteraceae</taxon>
        <taxon>Asteroideae</taxon>
        <taxon>Anthemideae</taxon>
        <taxon>Anthemidinae</taxon>
        <taxon>Tanacetum</taxon>
    </lineage>
</organism>
<dbReference type="Pfam" id="PF22936">
    <property type="entry name" value="Pol_BBD"/>
    <property type="match status" value="1"/>
</dbReference>
<feature type="region of interest" description="Disordered" evidence="2">
    <location>
        <begin position="962"/>
        <end position="984"/>
    </location>
</feature>
<proteinExistence type="predicted"/>
<dbReference type="InterPro" id="IPR057670">
    <property type="entry name" value="SH3_retrovirus"/>
</dbReference>